<organism evidence="2 4">
    <name type="scientific">Ustilago bromivora</name>
    <dbReference type="NCBI Taxonomy" id="307758"/>
    <lineage>
        <taxon>Eukaryota</taxon>
        <taxon>Fungi</taxon>
        <taxon>Dikarya</taxon>
        <taxon>Basidiomycota</taxon>
        <taxon>Ustilaginomycotina</taxon>
        <taxon>Ustilaginomycetes</taxon>
        <taxon>Ustilaginales</taxon>
        <taxon>Ustilaginaceae</taxon>
        <taxon>Ustilago</taxon>
    </lineage>
</organism>
<accession>A0A1K0H0Y6</accession>
<reference evidence="2" key="1">
    <citation type="submission" date="2016-04" db="EMBL/GenBank/DDBJ databases">
        <authorList>
            <person name="Evans L.H."/>
            <person name="Alamgir A."/>
            <person name="Owens N."/>
            <person name="Weber N.D."/>
            <person name="Virtaneva K."/>
            <person name="Barbian K."/>
            <person name="Babar A."/>
            <person name="Rosenke K."/>
        </authorList>
    </citation>
    <scope>NUCLEOTIDE SEQUENCE</scope>
    <source>
        <strain evidence="2">UB2112</strain>
    </source>
</reference>
<reference evidence="3" key="3">
    <citation type="submission" date="2018-08" db="EMBL/GenBank/DDBJ databases">
        <authorList>
            <person name="Guldener U."/>
        </authorList>
    </citation>
    <scope>NUCLEOTIDE SEQUENCE</scope>
    <source>
        <strain evidence="3">UB2</strain>
    </source>
</reference>
<evidence type="ECO:0000313" key="3">
    <source>
        <dbReference type="EMBL" id="SYW79193.1"/>
    </source>
</evidence>
<reference evidence="4" key="2">
    <citation type="submission" date="2016-04" db="EMBL/GenBank/DDBJ databases">
        <authorList>
            <person name="Guldener U."/>
            <person name="Guldener U."/>
        </authorList>
    </citation>
    <scope>NUCLEOTIDE SEQUENCE [LARGE SCALE GENOMIC DNA]</scope>
    <source>
        <strain evidence="4">UB2112</strain>
    </source>
</reference>
<gene>
    <name evidence="3" type="ORF">UBRO2_02877</name>
    <name evidence="2" type="ORF">UBRO_00545</name>
</gene>
<dbReference type="SMART" id="SM00558">
    <property type="entry name" value="JmjC"/>
    <property type="match status" value="1"/>
</dbReference>
<proteinExistence type="predicted"/>
<sequence length="433" mass="49761">MGSMGQAGLSTLCEEETLIRFDHVPSYSEFFDRCLLPNRPCILPPALISQWNVVKSQAWHRKPSSSRVSSSSDKGDDSVNWEALAQDYGSHTSPVVVIHINAEGKTIEERTEMTIASAIDLIQKHKLKQDKDGVQSIYIKDWHLIKQLRSQPTVDEPYSVPNLFADDWMNNIHPSGTAGEVDDFRFVYAGTAGSQTLLHRDVYTSYSWSTNVVGRKKWHIFPPRAIPHLRRFPAVETSQLVSDIQTLQTLMKDSNRKDYLQLERAWELMQGIDQEEGETIFIPSNWYHQVSNVTEAISINRNWCNSINLPSLYEAIKRELEHVEESLCDVRDMLSDSSGGKDGDEWKREFYVLVQDVAVKDAGWAWKGFWDMVVRDLEHPATKQDLRPKDGWVKERLLPLVKDFVLREDGKWLDGERIQNTAQRCKGLLEDMR</sequence>
<dbReference type="PANTHER" id="PTHR12480:SF6">
    <property type="entry name" value="2-OXOGLUTARATE AND IRON-DEPENDENT OXYGENASE JMJD4"/>
    <property type="match status" value="1"/>
</dbReference>
<evidence type="ECO:0000313" key="4">
    <source>
        <dbReference type="Proteomes" id="UP000179920"/>
    </source>
</evidence>
<dbReference type="OrthoDB" id="424465at2759"/>
<dbReference type="GO" id="GO:0016706">
    <property type="term" value="F:2-oxoglutarate-dependent dioxygenase activity"/>
    <property type="evidence" value="ECO:0007669"/>
    <property type="project" value="TreeGrafter"/>
</dbReference>
<evidence type="ECO:0000259" key="1">
    <source>
        <dbReference type="PROSITE" id="PS51184"/>
    </source>
</evidence>
<dbReference type="PROSITE" id="PS51184">
    <property type="entry name" value="JMJC"/>
    <property type="match status" value="1"/>
</dbReference>
<name>A0A1K0H0Y6_9BASI</name>
<dbReference type="GO" id="GO:0043565">
    <property type="term" value="F:sequence-specific DNA binding"/>
    <property type="evidence" value="ECO:0007669"/>
    <property type="project" value="TreeGrafter"/>
</dbReference>
<dbReference type="GO" id="GO:0005737">
    <property type="term" value="C:cytoplasm"/>
    <property type="evidence" value="ECO:0007669"/>
    <property type="project" value="TreeGrafter"/>
</dbReference>
<dbReference type="PANTHER" id="PTHR12480">
    <property type="entry name" value="ARGININE DEMETHYLASE AND LYSYL-HYDROXYLASE JMJD"/>
    <property type="match status" value="1"/>
</dbReference>
<dbReference type="GO" id="GO:0005634">
    <property type="term" value="C:nucleus"/>
    <property type="evidence" value="ECO:0007669"/>
    <property type="project" value="TreeGrafter"/>
</dbReference>
<evidence type="ECO:0000313" key="5">
    <source>
        <dbReference type="Proteomes" id="UP000658997"/>
    </source>
</evidence>
<dbReference type="EMBL" id="LT558118">
    <property type="protein sequence ID" value="SAM70145.1"/>
    <property type="molecule type" value="Genomic_DNA"/>
</dbReference>
<dbReference type="EMBL" id="ULHB01000048">
    <property type="protein sequence ID" value="SYW79193.1"/>
    <property type="molecule type" value="Genomic_DNA"/>
</dbReference>
<protein>
    <recommendedName>
        <fullName evidence="1">JmjC domain-containing protein</fullName>
    </recommendedName>
</protein>
<dbReference type="InterPro" id="IPR041667">
    <property type="entry name" value="Cupin_8"/>
</dbReference>
<keyword evidence="5" id="KW-1185">Reference proteome</keyword>
<dbReference type="SUPFAM" id="SSF51197">
    <property type="entry name" value="Clavaminate synthase-like"/>
    <property type="match status" value="1"/>
</dbReference>
<dbReference type="GO" id="GO:0045905">
    <property type="term" value="P:positive regulation of translational termination"/>
    <property type="evidence" value="ECO:0007669"/>
    <property type="project" value="TreeGrafter"/>
</dbReference>
<dbReference type="Gene3D" id="2.60.120.650">
    <property type="entry name" value="Cupin"/>
    <property type="match status" value="1"/>
</dbReference>
<dbReference type="InterPro" id="IPR003347">
    <property type="entry name" value="JmjC_dom"/>
</dbReference>
<dbReference type="AlphaFoldDB" id="A0A1K0H0Y6"/>
<dbReference type="Pfam" id="PF13621">
    <property type="entry name" value="Cupin_8"/>
    <property type="match status" value="1"/>
</dbReference>
<feature type="domain" description="JmjC" evidence="1">
    <location>
        <begin position="149"/>
        <end position="320"/>
    </location>
</feature>
<dbReference type="InterPro" id="IPR050910">
    <property type="entry name" value="JMJD6_ArgDemeth/LysHydrox"/>
</dbReference>
<evidence type="ECO:0000313" key="2">
    <source>
        <dbReference type="EMBL" id="SAM70145.1"/>
    </source>
</evidence>
<dbReference type="Proteomes" id="UP000658997">
    <property type="component" value="Unassembled WGS sequence"/>
</dbReference>
<dbReference type="Proteomes" id="UP000179920">
    <property type="component" value="Chromosome II"/>
</dbReference>